<keyword evidence="1" id="KW-0547">Nucleotide-binding</keyword>
<comment type="caution">
    <text evidence="9">The sequence shown here is derived from an EMBL/GenBank/DDBJ whole genome shotgun (WGS) entry which is preliminary data.</text>
</comment>
<dbReference type="Gene3D" id="1.10.10.60">
    <property type="entry name" value="Homeodomain-like"/>
    <property type="match status" value="1"/>
</dbReference>
<dbReference type="CDD" id="cd00009">
    <property type="entry name" value="AAA"/>
    <property type="match status" value="1"/>
</dbReference>
<keyword evidence="7" id="KW-0804">Transcription</keyword>
<dbReference type="FunFam" id="3.40.50.300:FF:000006">
    <property type="entry name" value="DNA-binding transcriptional regulator NtrC"/>
    <property type="match status" value="1"/>
</dbReference>
<keyword evidence="4" id="KW-0805">Transcription regulation</keyword>
<dbReference type="InterPro" id="IPR003593">
    <property type="entry name" value="AAA+_ATPase"/>
</dbReference>
<dbReference type="InterPro" id="IPR027417">
    <property type="entry name" value="P-loop_NTPase"/>
</dbReference>
<keyword evidence="3" id="KW-0902">Two-component regulatory system</keyword>
<feature type="domain" description="Sigma-54 factor interaction" evidence="8">
    <location>
        <begin position="24"/>
        <end position="253"/>
    </location>
</feature>
<dbReference type="GO" id="GO:0043565">
    <property type="term" value="F:sequence-specific DNA binding"/>
    <property type="evidence" value="ECO:0007669"/>
    <property type="project" value="InterPro"/>
</dbReference>
<keyword evidence="6" id="KW-0010">Activator</keyword>
<dbReference type="PRINTS" id="PR01590">
    <property type="entry name" value="HTHFIS"/>
</dbReference>
<evidence type="ECO:0000259" key="8">
    <source>
        <dbReference type="PROSITE" id="PS50045"/>
    </source>
</evidence>
<keyword evidence="2" id="KW-0067">ATP-binding</keyword>
<dbReference type="PROSITE" id="PS00675">
    <property type="entry name" value="SIGMA54_INTERACT_1"/>
    <property type="match status" value="1"/>
</dbReference>
<proteinExistence type="predicted"/>
<dbReference type="InterPro" id="IPR002197">
    <property type="entry name" value="HTH_Fis"/>
</dbReference>
<dbReference type="InterPro" id="IPR025944">
    <property type="entry name" value="Sigma_54_int_dom_CS"/>
</dbReference>
<evidence type="ECO:0000256" key="2">
    <source>
        <dbReference type="ARBA" id="ARBA00022840"/>
    </source>
</evidence>
<dbReference type="RefSeq" id="WP_188968776.1">
    <property type="nucleotide sequence ID" value="NZ_BMKW01000008.1"/>
</dbReference>
<dbReference type="InterPro" id="IPR058031">
    <property type="entry name" value="AAA_lid_NorR"/>
</dbReference>
<dbReference type="PROSITE" id="PS00688">
    <property type="entry name" value="SIGMA54_INTERACT_3"/>
    <property type="match status" value="1"/>
</dbReference>
<dbReference type="EMBL" id="BMKW01000008">
    <property type="protein sequence ID" value="GGJ24288.1"/>
    <property type="molecule type" value="Genomic_DNA"/>
</dbReference>
<dbReference type="GO" id="GO:0005524">
    <property type="term" value="F:ATP binding"/>
    <property type="evidence" value="ECO:0007669"/>
    <property type="project" value="UniProtKB-KW"/>
</dbReference>
<dbReference type="Gene3D" id="1.10.8.60">
    <property type="match status" value="1"/>
</dbReference>
<dbReference type="Pfam" id="PF00158">
    <property type="entry name" value="Sigma54_activat"/>
    <property type="match status" value="1"/>
</dbReference>
<evidence type="ECO:0000256" key="7">
    <source>
        <dbReference type="ARBA" id="ARBA00023163"/>
    </source>
</evidence>
<dbReference type="GO" id="GO:0000160">
    <property type="term" value="P:phosphorelay signal transduction system"/>
    <property type="evidence" value="ECO:0007669"/>
    <property type="project" value="UniProtKB-KW"/>
</dbReference>
<dbReference type="InterPro" id="IPR002078">
    <property type="entry name" value="Sigma_54_int"/>
</dbReference>
<sequence>MQSHAFPSPDPPAQPAQVFETLGIVGASPAFRRVLSFVARYAACDAPVLVGGETGTGKELVARALHYLSRRAGKPFVPVNCGAVPDSLFENELFGHARGAYTDARSAQLGLVAQAQCGTLLLDEVDALSARAQVALLRFLQDLTYRPVGADRAVKADVRVIAACNADLNELVALGAFRRDLLFRLNVATVVIPPLRDRPEDVLRLAEFFLARFAAQYGRRRPDLGPAVWRALTRYAWPGNVRELENAMHRATILADGSLLDDLPIGVTDAVREATPEDGDAGAYDGGLKAARARCLECFERRYLQWLLSETGGNVSAAARAAGAERRHLGRMIRRLGLEPQAYRAWCGAPEVSDRRSPPRP</sequence>
<dbReference type="Proteomes" id="UP000661507">
    <property type="component" value="Unassembled WGS sequence"/>
</dbReference>
<evidence type="ECO:0000256" key="1">
    <source>
        <dbReference type="ARBA" id="ARBA00022741"/>
    </source>
</evidence>
<evidence type="ECO:0000256" key="3">
    <source>
        <dbReference type="ARBA" id="ARBA00023012"/>
    </source>
</evidence>
<gene>
    <name evidence="9" type="ORF">GCM10011320_34440</name>
</gene>
<reference evidence="9" key="1">
    <citation type="journal article" date="2014" name="Int. J. Syst. Evol. Microbiol.">
        <title>Complete genome sequence of Corynebacterium casei LMG S-19264T (=DSM 44701T), isolated from a smear-ripened cheese.</title>
        <authorList>
            <consortium name="US DOE Joint Genome Institute (JGI-PGF)"/>
            <person name="Walter F."/>
            <person name="Albersmeier A."/>
            <person name="Kalinowski J."/>
            <person name="Ruckert C."/>
        </authorList>
    </citation>
    <scope>NUCLEOTIDE SEQUENCE</scope>
    <source>
        <strain evidence="9">CGMCC 1.3617</strain>
    </source>
</reference>
<dbReference type="Gene3D" id="3.40.50.300">
    <property type="entry name" value="P-loop containing nucleotide triphosphate hydrolases"/>
    <property type="match status" value="1"/>
</dbReference>
<accession>A0A917NSD0</accession>
<evidence type="ECO:0000256" key="5">
    <source>
        <dbReference type="ARBA" id="ARBA00023125"/>
    </source>
</evidence>
<dbReference type="AlphaFoldDB" id="A0A917NSD0"/>
<name>A0A917NSD0_9PROT</name>
<dbReference type="PANTHER" id="PTHR32071">
    <property type="entry name" value="TRANSCRIPTIONAL REGULATORY PROTEIN"/>
    <property type="match status" value="1"/>
</dbReference>
<reference evidence="9" key="2">
    <citation type="submission" date="2020-09" db="EMBL/GenBank/DDBJ databases">
        <authorList>
            <person name="Sun Q."/>
            <person name="Zhou Y."/>
        </authorList>
    </citation>
    <scope>NUCLEOTIDE SEQUENCE</scope>
    <source>
        <strain evidence="9">CGMCC 1.3617</strain>
    </source>
</reference>
<evidence type="ECO:0000256" key="4">
    <source>
        <dbReference type="ARBA" id="ARBA00023015"/>
    </source>
</evidence>
<keyword evidence="10" id="KW-1185">Reference proteome</keyword>
<dbReference type="SMART" id="SM00382">
    <property type="entry name" value="AAA"/>
    <property type="match status" value="1"/>
</dbReference>
<protein>
    <recommendedName>
        <fullName evidence="8">Sigma-54 factor interaction domain-containing protein</fullName>
    </recommendedName>
</protein>
<dbReference type="InterPro" id="IPR025662">
    <property type="entry name" value="Sigma_54_int_dom_ATP-bd_1"/>
</dbReference>
<organism evidence="9 10">
    <name type="scientific">Neoroseomonas lacus</name>
    <dbReference type="NCBI Taxonomy" id="287609"/>
    <lineage>
        <taxon>Bacteria</taxon>
        <taxon>Pseudomonadati</taxon>
        <taxon>Pseudomonadota</taxon>
        <taxon>Alphaproteobacteria</taxon>
        <taxon>Acetobacterales</taxon>
        <taxon>Acetobacteraceae</taxon>
        <taxon>Neoroseomonas</taxon>
    </lineage>
</organism>
<evidence type="ECO:0000256" key="6">
    <source>
        <dbReference type="ARBA" id="ARBA00023159"/>
    </source>
</evidence>
<evidence type="ECO:0000313" key="9">
    <source>
        <dbReference type="EMBL" id="GGJ24288.1"/>
    </source>
</evidence>
<dbReference type="Pfam" id="PF25601">
    <property type="entry name" value="AAA_lid_14"/>
    <property type="match status" value="1"/>
</dbReference>
<dbReference type="PANTHER" id="PTHR32071:SF117">
    <property type="entry name" value="PTS-DEPENDENT DIHYDROXYACETONE KINASE OPERON REGULATORY PROTEIN-RELATED"/>
    <property type="match status" value="1"/>
</dbReference>
<evidence type="ECO:0000313" key="10">
    <source>
        <dbReference type="Proteomes" id="UP000661507"/>
    </source>
</evidence>
<keyword evidence="5" id="KW-0238">DNA-binding</keyword>
<dbReference type="PROSITE" id="PS50045">
    <property type="entry name" value="SIGMA54_INTERACT_4"/>
    <property type="match status" value="1"/>
</dbReference>
<dbReference type="GO" id="GO:0006355">
    <property type="term" value="P:regulation of DNA-templated transcription"/>
    <property type="evidence" value="ECO:0007669"/>
    <property type="project" value="InterPro"/>
</dbReference>
<dbReference type="SUPFAM" id="SSF52540">
    <property type="entry name" value="P-loop containing nucleoside triphosphate hydrolases"/>
    <property type="match status" value="1"/>
</dbReference>
<dbReference type="SUPFAM" id="SSF46689">
    <property type="entry name" value="Homeodomain-like"/>
    <property type="match status" value="1"/>
</dbReference>
<dbReference type="InterPro" id="IPR009057">
    <property type="entry name" value="Homeodomain-like_sf"/>
</dbReference>